<comment type="caution">
    <text evidence="7">The sequence shown here is derived from an EMBL/GenBank/DDBJ whole genome shotgun (WGS) entry which is preliminary data.</text>
</comment>
<dbReference type="InterPro" id="IPR050103">
    <property type="entry name" value="Class-III_PLP-dep_AT"/>
</dbReference>
<dbReference type="NCBIfam" id="TIGR00700">
    <property type="entry name" value="GABAtrnsam"/>
    <property type="match status" value="1"/>
</dbReference>
<dbReference type="InterPro" id="IPR049704">
    <property type="entry name" value="Aminotrans_3_PPA_site"/>
</dbReference>
<evidence type="ECO:0000313" key="7">
    <source>
        <dbReference type="EMBL" id="GBO84395.1"/>
    </source>
</evidence>
<dbReference type="InterPro" id="IPR005814">
    <property type="entry name" value="Aminotrans_3"/>
</dbReference>
<dbReference type="GO" id="GO:0009448">
    <property type="term" value="P:gamma-aminobutyric acid metabolic process"/>
    <property type="evidence" value="ECO:0007669"/>
    <property type="project" value="InterPro"/>
</dbReference>
<comment type="cofactor">
    <cofactor evidence="1">
        <name>pyridoxal 5'-phosphate</name>
        <dbReference type="ChEBI" id="CHEBI:597326"/>
    </cofactor>
</comment>
<organism evidence="7 8">
    <name type="scientific">Marinobacter salsuginis</name>
    <dbReference type="NCBI Taxonomy" id="418719"/>
    <lineage>
        <taxon>Bacteria</taxon>
        <taxon>Pseudomonadati</taxon>
        <taxon>Pseudomonadota</taxon>
        <taxon>Gammaproteobacteria</taxon>
        <taxon>Pseudomonadales</taxon>
        <taxon>Marinobacteraceae</taxon>
        <taxon>Marinobacter</taxon>
    </lineage>
</organism>
<dbReference type="CDD" id="cd00610">
    <property type="entry name" value="OAT_like"/>
    <property type="match status" value="1"/>
</dbReference>
<proteinExistence type="inferred from homology"/>
<keyword evidence="4 7" id="KW-0808">Transferase</keyword>
<evidence type="ECO:0000313" key="8">
    <source>
        <dbReference type="Proteomes" id="UP000340077"/>
    </source>
</evidence>
<dbReference type="PANTHER" id="PTHR11986">
    <property type="entry name" value="AMINOTRANSFERASE CLASS III"/>
    <property type="match status" value="1"/>
</dbReference>
<evidence type="ECO:0000256" key="2">
    <source>
        <dbReference type="ARBA" id="ARBA00008954"/>
    </source>
</evidence>
<dbReference type="GO" id="GO:0042802">
    <property type="term" value="F:identical protein binding"/>
    <property type="evidence" value="ECO:0007669"/>
    <property type="project" value="TreeGrafter"/>
</dbReference>
<evidence type="ECO:0000256" key="4">
    <source>
        <dbReference type="ARBA" id="ARBA00022679"/>
    </source>
</evidence>
<protein>
    <submittedName>
        <fullName evidence="7">Aspartate aminotransferase family protein</fullName>
    </submittedName>
</protein>
<keyword evidence="8" id="KW-1185">Reference proteome</keyword>
<gene>
    <name evidence="7" type="ORF">MS5N3_18460</name>
</gene>
<dbReference type="Proteomes" id="UP000340077">
    <property type="component" value="Unassembled WGS sequence"/>
</dbReference>
<dbReference type="FunFam" id="3.40.640.10:FF:000013">
    <property type="entry name" value="4-aminobutyrate aminotransferase"/>
    <property type="match status" value="1"/>
</dbReference>
<evidence type="ECO:0000256" key="3">
    <source>
        <dbReference type="ARBA" id="ARBA00022576"/>
    </source>
</evidence>
<dbReference type="GO" id="GO:0030170">
    <property type="term" value="F:pyridoxal phosphate binding"/>
    <property type="evidence" value="ECO:0007669"/>
    <property type="project" value="InterPro"/>
</dbReference>
<evidence type="ECO:0000256" key="1">
    <source>
        <dbReference type="ARBA" id="ARBA00001933"/>
    </source>
</evidence>
<dbReference type="InterPro" id="IPR004632">
    <property type="entry name" value="4NH2But_aminotransferase_bac"/>
</dbReference>
<keyword evidence="5 6" id="KW-0663">Pyridoxal phosphate</keyword>
<dbReference type="InterPro" id="IPR015424">
    <property type="entry name" value="PyrdxlP-dep_Trfase"/>
</dbReference>
<dbReference type="PIRSF" id="PIRSF000521">
    <property type="entry name" value="Transaminase_4ab_Lys_Orn"/>
    <property type="match status" value="1"/>
</dbReference>
<dbReference type="SUPFAM" id="SSF53383">
    <property type="entry name" value="PLP-dependent transferases"/>
    <property type="match status" value="1"/>
</dbReference>
<dbReference type="InterPro" id="IPR015421">
    <property type="entry name" value="PyrdxlP-dep_Trfase_major"/>
</dbReference>
<dbReference type="Gene3D" id="3.90.1150.10">
    <property type="entry name" value="Aspartate Aminotransferase, domain 1"/>
    <property type="match status" value="1"/>
</dbReference>
<dbReference type="GO" id="GO:0034386">
    <property type="term" value="F:4-aminobutyrate:2-oxoglutarate transaminase activity"/>
    <property type="evidence" value="ECO:0007669"/>
    <property type="project" value="InterPro"/>
</dbReference>
<accession>A0A5M3PNC5</accession>
<dbReference type="PANTHER" id="PTHR11986:SF58">
    <property type="entry name" value="LEUCINE_METHIONINE RACEMASE"/>
    <property type="match status" value="1"/>
</dbReference>
<name>A0A5M3PNC5_9GAMM</name>
<dbReference type="InterPro" id="IPR015422">
    <property type="entry name" value="PyrdxlP-dep_Trfase_small"/>
</dbReference>
<keyword evidence="3 7" id="KW-0032">Aminotransferase</keyword>
<dbReference type="PROSITE" id="PS00600">
    <property type="entry name" value="AA_TRANSFER_CLASS_3"/>
    <property type="match status" value="1"/>
</dbReference>
<dbReference type="EMBL" id="BGZH01000001">
    <property type="protein sequence ID" value="GBO84395.1"/>
    <property type="molecule type" value="Genomic_DNA"/>
</dbReference>
<evidence type="ECO:0000256" key="6">
    <source>
        <dbReference type="RuleBase" id="RU003560"/>
    </source>
</evidence>
<comment type="similarity">
    <text evidence="2 6">Belongs to the class-III pyridoxal-phosphate-dependent aminotransferase family.</text>
</comment>
<dbReference type="Pfam" id="PF00202">
    <property type="entry name" value="Aminotran_3"/>
    <property type="match status" value="1"/>
</dbReference>
<sequence>MFPVTVLLTLLDETFEPEPRENGKVSNKELQALKERYVAAGAASPNEQFADHATNAELWDADGKRMIDFAGGIGVLNIGHRHPKVVEAVKAQLDKLMHTCQTVMPYEGYVKLAEKLSGVVPVRGHAKVMLANSGAEALENAMKIARAATGKTNVICFDGGYHGRTFYTMAMNGKAAPYQTDFGPMPGTVYRAPYPVPYHGVSEDEALRGLKMAMKADSPAHNTAAIVIEPVLGEGGFYAAPTSFLKEIRKICDENDILMVVDEVQSGFGRTGKMFAIEHSGVEPDLMTMAKSMADGMPISAIVGTDKYMDASGPNSLGGTYTGSPTACAAALAVFDVFKEEDILSKSQALGEKLKQRFGQWQEQFAHVDNVRNLGPMAAFELVESKESRTPKPELAAAVTKKAKEKGLILLSCGMYGNTLRFLMPVTIEDDVLEEGLAIVEESLKEVGA</sequence>
<dbReference type="Gene3D" id="3.40.640.10">
    <property type="entry name" value="Type I PLP-dependent aspartate aminotransferase-like (Major domain)"/>
    <property type="match status" value="1"/>
</dbReference>
<evidence type="ECO:0000256" key="5">
    <source>
        <dbReference type="ARBA" id="ARBA00022898"/>
    </source>
</evidence>
<reference evidence="7 8" key="1">
    <citation type="journal article" date="2019" name="J. Gen. Appl. Microbiol.">
        <title>Aerobic degradation of cis-dichloroethene by the marine bacterium Marinobacter salsuginis strain 5N-3.</title>
        <authorList>
            <person name="Inoue Y."/>
            <person name="Fukunaga Y."/>
            <person name="Katsumata H."/>
            <person name="Ohji S."/>
            <person name="Hosoyama A."/>
            <person name="Mori K."/>
            <person name="Ando K."/>
        </authorList>
    </citation>
    <scope>NUCLEOTIDE SEQUENCE [LARGE SCALE GENOMIC DNA]</scope>
    <source>
        <strain evidence="7 8">5N-3</strain>
    </source>
</reference>
<dbReference type="AlphaFoldDB" id="A0A5M3PNC5"/>